<sequence>MSGNSIKVVCRFRPQNSLEIREGGTPVIDIDDDGTGKEFKGTFAFDKVYGSNTAQKDIFDYSVKSIVDDVTAGYNGTVFAYGQTGSGKTYTMMGADIDSEETKGITPRIVEQIFASILAAPSNIEFTVKVSYMEIYMEKVRDLLNPSRDNLPIHEDKQKGIYVKDLLEVYVGSSAEVYEVMRRGGNNRVVAYTNMNAESSRSHSIVQITITQKNVDTGAAKSGKLYLVDLAGSEKVGKTGASGQTLEEAKKINKSLTALGMVINSLTDGKSKHIPYRDSKLTRILQESLGGNSRTTLIINCSPSSYNEAETLSTLRFGIRAKTIKNKAKVNADLSPAELKAALKKVKSDAVTFQTYIAALEGEVSVWRAGNTVPEDKWVTMDKVSKGNFKSLPPASGINKNSSAAQEAAAAVAASSTATSPTSPTPGSDELSRPSTPAIVLEKDEREEYMKRENELMDQIAEKETELTNREKLLESLKEEMTYFKEQEQTVTKENQQMTTELNDLRLQLQKVSYESKENAITVDSLKEANQDLIAELEELKKNLAEVRVAHKEASDGEKEKKKAEKMAQMMSGFDPSGQINEKERQIRDALNKLDGENTASLSTEEIVSLRRDLAESKVLLDQHTKTVDDLTYEKSAIERKKTDLETRLGSLEQEYEELLDKTIAEEEAGVKSKADIAETITEIKSKLEAAHNAKKEVQQKEIEELKIQLDRKQQDKERLSKAMDDLKAANDQLQATLSDQAAQPPAANDDLSEKEKHVERMRKSMAQQLADFEVMKKALMRDLQNRCERVVELEMSLDETREHYNNVLKTSNNKAQQKKMAFLERNLEQLTNVQKQLVEQNASLKKEVALAERKLIARNERIQSLEALLQDAQEKLITQNQKFEAQLQAVRERLEQARSQQKSQNTMASLTFGRIAKPLRGGATVAENGGDAPTARDKRTSWISGLMNSSR</sequence>
<dbReference type="InterPro" id="IPR036961">
    <property type="entry name" value="Kinesin_motor_dom_sf"/>
</dbReference>
<evidence type="ECO:0000256" key="2">
    <source>
        <dbReference type="ARBA" id="ARBA00022490"/>
    </source>
</evidence>
<keyword evidence="15" id="KW-1185">Reference proteome</keyword>
<keyword evidence="6 11" id="KW-0175">Coiled coil</keyword>
<dbReference type="Proteomes" id="UP000646827">
    <property type="component" value="Unassembled WGS sequence"/>
</dbReference>
<feature type="binding site" evidence="9">
    <location>
        <begin position="82"/>
        <end position="89"/>
    </location>
    <ligand>
        <name>ATP</name>
        <dbReference type="ChEBI" id="CHEBI:30616"/>
    </ligand>
</feature>
<dbReference type="GO" id="GO:0005524">
    <property type="term" value="F:ATP binding"/>
    <property type="evidence" value="ECO:0007669"/>
    <property type="project" value="UniProtKB-UniRule"/>
</dbReference>
<dbReference type="FunFam" id="3.40.850.10:FF:000031">
    <property type="entry name" value="Kinesin-like protein"/>
    <property type="match status" value="1"/>
</dbReference>
<evidence type="ECO:0000256" key="10">
    <source>
        <dbReference type="RuleBase" id="RU000394"/>
    </source>
</evidence>
<evidence type="ECO:0000256" key="4">
    <source>
        <dbReference type="ARBA" id="ARBA00022741"/>
    </source>
</evidence>
<dbReference type="SMART" id="SM00129">
    <property type="entry name" value="KISc"/>
    <property type="match status" value="1"/>
</dbReference>
<feature type="region of interest" description="Disordered" evidence="12">
    <location>
        <begin position="924"/>
        <end position="952"/>
    </location>
</feature>
<keyword evidence="8" id="KW-0206">Cytoskeleton</keyword>
<dbReference type="EMBL" id="JAEPRB010000257">
    <property type="protein sequence ID" value="KAG2218010.1"/>
    <property type="molecule type" value="Genomic_DNA"/>
</dbReference>
<feature type="coiled-coil region" evidence="11">
    <location>
        <begin position="446"/>
        <end position="600"/>
    </location>
</feature>
<keyword evidence="7 9" id="KW-0505">Motor protein</keyword>
<name>A0A8H7RWM7_9FUNG</name>
<dbReference type="GO" id="GO:0007018">
    <property type="term" value="P:microtubule-based movement"/>
    <property type="evidence" value="ECO:0007669"/>
    <property type="project" value="InterPro"/>
</dbReference>
<dbReference type="PANTHER" id="PTHR47968:SF75">
    <property type="entry name" value="CENTROMERE-ASSOCIATED PROTEIN E"/>
    <property type="match status" value="1"/>
</dbReference>
<dbReference type="Gene3D" id="3.40.850.10">
    <property type="entry name" value="Kinesin motor domain"/>
    <property type="match status" value="1"/>
</dbReference>
<dbReference type="GO" id="GO:0008017">
    <property type="term" value="F:microtubule binding"/>
    <property type="evidence" value="ECO:0007669"/>
    <property type="project" value="InterPro"/>
</dbReference>
<evidence type="ECO:0000256" key="7">
    <source>
        <dbReference type="ARBA" id="ARBA00023175"/>
    </source>
</evidence>
<dbReference type="AlphaFoldDB" id="A0A8H7RWM7"/>
<dbReference type="InterPro" id="IPR027640">
    <property type="entry name" value="Kinesin-like_fam"/>
</dbReference>
<feature type="compositionally biased region" description="Polar residues" evidence="12">
    <location>
        <begin position="942"/>
        <end position="952"/>
    </location>
</feature>
<dbReference type="InterPro" id="IPR059182">
    <property type="entry name" value="Khc_C"/>
</dbReference>
<comment type="subcellular location">
    <subcellularLocation>
        <location evidence="1">Cytoplasm</location>
        <location evidence="1">Cytoskeleton</location>
    </subcellularLocation>
</comment>
<dbReference type="OrthoDB" id="3176171at2759"/>
<comment type="caution">
    <text evidence="14">The sequence shown here is derived from an EMBL/GenBank/DDBJ whole genome shotgun (WGS) entry which is preliminary data.</text>
</comment>
<dbReference type="PROSITE" id="PS00411">
    <property type="entry name" value="KINESIN_MOTOR_1"/>
    <property type="match status" value="1"/>
</dbReference>
<evidence type="ECO:0000256" key="3">
    <source>
        <dbReference type="ARBA" id="ARBA00022701"/>
    </source>
</evidence>
<organism evidence="14 15">
    <name type="scientific">Circinella minor</name>
    <dbReference type="NCBI Taxonomy" id="1195481"/>
    <lineage>
        <taxon>Eukaryota</taxon>
        <taxon>Fungi</taxon>
        <taxon>Fungi incertae sedis</taxon>
        <taxon>Mucoromycota</taxon>
        <taxon>Mucoromycotina</taxon>
        <taxon>Mucoromycetes</taxon>
        <taxon>Mucorales</taxon>
        <taxon>Lichtheimiaceae</taxon>
        <taxon>Circinella</taxon>
    </lineage>
</organism>
<dbReference type="InterPro" id="IPR027417">
    <property type="entry name" value="P-loop_NTPase"/>
</dbReference>
<dbReference type="InterPro" id="IPR019821">
    <property type="entry name" value="Kinesin_motor_CS"/>
</dbReference>
<evidence type="ECO:0000313" key="15">
    <source>
        <dbReference type="Proteomes" id="UP000646827"/>
    </source>
</evidence>
<feature type="compositionally biased region" description="Low complexity" evidence="12">
    <location>
        <begin position="409"/>
        <end position="428"/>
    </location>
</feature>
<dbReference type="CDD" id="cd23649">
    <property type="entry name" value="Khc_CBD_cc"/>
    <property type="match status" value="1"/>
</dbReference>
<dbReference type="PANTHER" id="PTHR47968">
    <property type="entry name" value="CENTROMERE PROTEIN E"/>
    <property type="match status" value="1"/>
</dbReference>
<evidence type="ECO:0000256" key="5">
    <source>
        <dbReference type="ARBA" id="ARBA00022840"/>
    </source>
</evidence>
<dbReference type="GO" id="GO:0005874">
    <property type="term" value="C:microtubule"/>
    <property type="evidence" value="ECO:0007669"/>
    <property type="project" value="UniProtKB-KW"/>
</dbReference>
<keyword evidence="3 10" id="KW-0493">Microtubule</keyword>
<dbReference type="PRINTS" id="PR00380">
    <property type="entry name" value="KINESINHEAVY"/>
</dbReference>
<evidence type="ECO:0000256" key="1">
    <source>
        <dbReference type="ARBA" id="ARBA00004245"/>
    </source>
</evidence>
<proteinExistence type="inferred from homology"/>
<evidence type="ECO:0000256" key="8">
    <source>
        <dbReference type="ARBA" id="ARBA00023212"/>
    </source>
</evidence>
<dbReference type="GO" id="GO:0003777">
    <property type="term" value="F:microtubule motor activity"/>
    <property type="evidence" value="ECO:0007669"/>
    <property type="project" value="InterPro"/>
</dbReference>
<keyword evidence="4 9" id="KW-0547">Nucleotide-binding</keyword>
<comment type="similarity">
    <text evidence="9 10">Belongs to the TRAFAC class myosin-kinesin ATPase superfamily. Kinesin family.</text>
</comment>
<evidence type="ECO:0000256" key="11">
    <source>
        <dbReference type="SAM" id="Coils"/>
    </source>
</evidence>
<evidence type="ECO:0000259" key="13">
    <source>
        <dbReference type="PROSITE" id="PS50067"/>
    </source>
</evidence>
<dbReference type="Pfam" id="PF00225">
    <property type="entry name" value="Kinesin"/>
    <property type="match status" value="1"/>
</dbReference>
<gene>
    <name evidence="14" type="ORF">INT45_010807</name>
</gene>
<feature type="domain" description="Kinesin motor" evidence="13">
    <location>
        <begin position="5"/>
        <end position="324"/>
    </location>
</feature>
<keyword evidence="2" id="KW-0963">Cytoplasm</keyword>
<reference evidence="14 15" key="1">
    <citation type="submission" date="2020-12" db="EMBL/GenBank/DDBJ databases">
        <title>Metabolic potential, ecology and presence of endohyphal bacteria is reflected in genomic diversity of Mucoromycotina.</title>
        <authorList>
            <person name="Muszewska A."/>
            <person name="Okrasinska A."/>
            <person name="Steczkiewicz K."/>
            <person name="Drgas O."/>
            <person name="Orlowska M."/>
            <person name="Perlinska-Lenart U."/>
            <person name="Aleksandrzak-Piekarczyk T."/>
            <person name="Szatraj K."/>
            <person name="Zielenkiewicz U."/>
            <person name="Pilsyk S."/>
            <person name="Malc E."/>
            <person name="Mieczkowski P."/>
            <person name="Kruszewska J.S."/>
            <person name="Biernat P."/>
            <person name="Pawlowska J."/>
        </authorList>
    </citation>
    <scope>NUCLEOTIDE SEQUENCE [LARGE SCALE GENOMIC DNA]</scope>
    <source>
        <strain evidence="14 15">CBS 142.35</strain>
    </source>
</reference>
<evidence type="ECO:0000256" key="9">
    <source>
        <dbReference type="PROSITE-ProRule" id="PRU00283"/>
    </source>
</evidence>
<protein>
    <recommendedName>
        <fullName evidence="10">Kinesin-like protein</fullName>
    </recommendedName>
</protein>
<evidence type="ECO:0000313" key="14">
    <source>
        <dbReference type="EMBL" id="KAG2218010.1"/>
    </source>
</evidence>
<accession>A0A8H7RWM7</accession>
<dbReference type="PROSITE" id="PS50067">
    <property type="entry name" value="KINESIN_MOTOR_2"/>
    <property type="match status" value="1"/>
</dbReference>
<dbReference type="InterPro" id="IPR001752">
    <property type="entry name" value="Kinesin_motor_dom"/>
</dbReference>
<feature type="coiled-coil region" evidence="11">
    <location>
        <begin position="628"/>
        <end position="744"/>
    </location>
</feature>
<dbReference type="SUPFAM" id="SSF52540">
    <property type="entry name" value="P-loop containing nucleoside triphosphate hydrolases"/>
    <property type="match status" value="1"/>
</dbReference>
<feature type="coiled-coil region" evidence="11">
    <location>
        <begin position="814"/>
        <end position="908"/>
    </location>
</feature>
<feature type="region of interest" description="Disordered" evidence="12">
    <location>
        <begin position="409"/>
        <end position="437"/>
    </location>
</feature>
<keyword evidence="5 9" id="KW-0067">ATP-binding</keyword>
<evidence type="ECO:0000256" key="6">
    <source>
        <dbReference type="ARBA" id="ARBA00023054"/>
    </source>
</evidence>
<dbReference type="CDD" id="cd01369">
    <property type="entry name" value="KISc_KHC_KIF5"/>
    <property type="match status" value="1"/>
</dbReference>
<evidence type="ECO:0000256" key="12">
    <source>
        <dbReference type="SAM" id="MobiDB-lite"/>
    </source>
</evidence>